<organism evidence="2 3">
    <name type="scientific">Chara braunii</name>
    <name type="common">Braun's stonewort</name>
    <dbReference type="NCBI Taxonomy" id="69332"/>
    <lineage>
        <taxon>Eukaryota</taxon>
        <taxon>Viridiplantae</taxon>
        <taxon>Streptophyta</taxon>
        <taxon>Charophyceae</taxon>
        <taxon>Charales</taxon>
        <taxon>Characeae</taxon>
        <taxon>Chara</taxon>
    </lineage>
</organism>
<dbReference type="InterPro" id="IPR016181">
    <property type="entry name" value="Acyl_CoA_acyltransferase"/>
</dbReference>
<dbReference type="SUPFAM" id="SSF55729">
    <property type="entry name" value="Acyl-CoA N-acyltransferases (Nat)"/>
    <property type="match status" value="1"/>
</dbReference>
<dbReference type="GO" id="GO:0016747">
    <property type="term" value="F:acyltransferase activity, transferring groups other than amino-acyl groups"/>
    <property type="evidence" value="ECO:0007669"/>
    <property type="project" value="InterPro"/>
</dbReference>
<evidence type="ECO:0000313" key="3">
    <source>
        <dbReference type="Proteomes" id="UP000265515"/>
    </source>
</evidence>
<name>A0A388LMZ5_CHABU</name>
<accession>A0A388LMZ5</accession>
<gene>
    <name evidence="2" type="ORF">CBR_g37442</name>
</gene>
<evidence type="ECO:0000313" key="2">
    <source>
        <dbReference type="EMBL" id="GBG83639.1"/>
    </source>
</evidence>
<dbReference type="Gramene" id="GBG83639">
    <property type="protein sequence ID" value="GBG83639"/>
    <property type="gene ID" value="CBR_g37442"/>
</dbReference>
<dbReference type="CDD" id="cd04301">
    <property type="entry name" value="NAT_SF"/>
    <property type="match status" value="1"/>
</dbReference>
<dbReference type="Gene3D" id="3.40.630.30">
    <property type="match status" value="1"/>
</dbReference>
<dbReference type="AlphaFoldDB" id="A0A388LMZ5"/>
<comment type="caution">
    <text evidence="2">The sequence shown here is derived from an EMBL/GenBank/DDBJ whole genome shotgun (WGS) entry which is preliminary data.</text>
</comment>
<reference evidence="2 3" key="1">
    <citation type="journal article" date="2018" name="Cell">
        <title>The Chara Genome: Secondary Complexity and Implications for Plant Terrestrialization.</title>
        <authorList>
            <person name="Nishiyama T."/>
            <person name="Sakayama H."/>
            <person name="Vries J.D."/>
            <person name="Buschmann H."/>
            <person name="Saint-Marcoux D."/>
            <person name="Ullrich K.K."/>
            <person name="Haas F.B."/>
            <person name="Vanderstraeten L."/>
            <person name="Becker D."/>
            <person name="Lang D."/>
            <person name="Vosolsobe S."/>
            <person name="Rombauts S."/>
            <person name="Wilhelmsson P.K.I."/>
            <person name="Janitza P."/>
            <person name="Kern R."/>
            <person name="Heyl A."/>
            <person name="Rumpler F."/>
            <person name="Villalobos L.I.A.C."/>
            <person name="Clay J.M."/>
            <person name="Skokan R."/>
            <person name="Toyoda A."/>
            <person name="Suzuki Y."/>
            <person name="Kagoshima H."/>
            <person name="Schijlen E."/>
            <person name="Tajeshwar N."/>
            <person name="Catarino B."/>
            <person name="Hetherington A.J."/>
            <person name="Saltykova A."/>
            <person name="Bonnot C."/>
            <person name="Breuninger H."/>
            <person name="Symeonidi A."/>
            <person name="Radhakrishnan G.V."/>
            <person name="Van Nieuwerburgh F."/>
            <person name="Deforce D."/>
            <person name="Chang C."/>
            <person name="Karol K.G."/>
            <person name="Hedrich R."/>
            <person name="Ulvskov P."/>
            <person name="Glockner G."/>
            <person name="Delwiche C.F."/>
            <person name="Petrasek J."/>
            <person name="Van de Peer Y."/>
            <person name="Friml J."/>
            <person name="Beilby M."/>
            <person name="Dolan L."/>
            <person name="Kohara Y."/>
            <person name="Sugano S."/>
            <person name="Fujiyama A."/>
            <person name="Delaux P.-M."/>
            <person name="Quint M."/>
            <person name="TheiBen G."/>
            <person name="Hagemann M."/>
            <person name="Harholt J."/>
            <person name="Dunand C."/>
            <person name="Zachgo S."/>
            <person name="Langdale J."/>
            <person name="Maumus F."/>
            <person name="Straeten D.V.D."/>
            <person name="Gould S.B."/>
            <person name="Rensing S.A."/>
        </authorList>
    </citation>
    <scope>NUCLEOTIDE SEQUENCE [LARGE SCALE GENOMIC DNA]</scope>
    <source>
        <strain evidence="2 3">S276</strain>
    </source>
</reference>
<dbReference type="EMBL" id="BFEA01000446">
    <property type="protein sequence ID" value="GBG83639.1"/>
    <property type="molecule type" value="Genomic_DNA"/>
</dbReference>
<evidence type="ECO:0000259" key="1">
    <source>
        <dbReference type="Pfam" id="PF13508"/>
    </source>
</evidence>
<proteinExistence type="predicted"/>
<dbReference type="Pfam" id="PF13508">
    <property type="entry name" value="Acetyltransf_7"/>
    <property type="match status" value="1"/>
</dbReference>
<feature type="domain" description="N-acetyltransferase" evidence="1">
    <location>
        <begin position="121"/>
        <end position="179"/>
    </location>
</feature>
<dbReference type="Proteomes" id="UP000265515">
    <property type="component" value="Unassembled WGS sequence"/>
</dbReference>
<protein>
    <recommendedName>
        <fullName evidence="1">N-acetyltransferase domain-containing protein</fullName>
    </recommendedName>
</protein>
<dbReference type="InterPro" id="IPR000182">
    <property type="entry name" value="GNAT_dom"/>
</dbReference>
<sequence>MAQSAAPYVAALPSTLRLPRGTPKRGLENGDGTVTLRRPSCFSMTNATADVIATWHPRRLSSPPLSLYPYPIRPQSTCRDFLCRDLTSRRSPKATGDFLQGDHQRTPCKATRMNPFNLVPERFWVVVGGQEAGLVAFVQFETIQGERLFCELRSMVVKSEYRNQGIGQAMLRVILNNLEVQRPIHTVTAGDKKLVEGDDVPAQLRMERLGAVIGGKILGLGGGHCLRLDGKVTS</sequence>
<keyword evidence="3" id="KW-1185">Reference proteome</keyword>